<evidence type="ECO:0000256" key="6">
    <source>
        <dbReference type="RuleBase" id="RU367049"/>
    </source>
</evidence>
<dbReference type="FunFam" id="1.10.8.10:FF:000003">
    <property type="entry name" value="UV excision repair protein RAD23 homolog"/>
    <property type="match status" value="1"/>
</dbReference>
<dbReference type="GO" id="GO:0005829">
    <property type="term" value="C:cytosol"/>
    <property type="evidence" value="ECO:0007669"/>
    <property type="project" value="TreeGrafter"/>
</dbReference>
<keyword evidence="2" id="KW-0677">Repeat</keyword>
<dbReference type="InterPro" id="IPR036353">
    <property type="entry name" value="XPC-bd_sf"/>
</dbReference>
<dbReference type="GO" id="GO:0031593">
    <property type="term" value="F:polyubiquitin modification-dependent protein binding"/>
    <property type="evidence" value="ECO:0007669"/>
    <property type="project" value="UniProtKB-UniRule"/>
</dbReference>
<dbReference type="InterPro" id="IPR015360">
    <property type="entry name" value="XPC-bd"/>
</dbReference>
<feature type="region of interest" description="Disordered" evidence="7">
    <location>
        <begin position="143"/>
        <end position="188"/>
    </location>
</feature>
<gene>
    <name evidence="10" type="primary">LOC116942097</name>
</gene>
<dbReference type="SMART" id="SM00165">
    <property type="entry name" value="UBA"/>
    <property type="match status" value="2"/>
</dbReference>
<dbReference type="SUPFAM" id="SSF46934">
    <property type="entry name" value="UBA-like"/>
    <property type="match status" value="2"/>
</dbReference>
<dbReference type="Gene3D" id="1.10.8.10">
    <property type="entry name" value="DNA helicase RuvA subunit, C-terminal domain"/>
    <property type="match status" value="2"/>
</dbReference>
<comment type="subcellular location">
    <subcellularLocation>
        <location evidence="6">Nucleus</location>
    </subcellularLocation>
    <subcellularLocation>
        <location evidence="6">Cytoplasm</location>
    </subcellularLocation>
</comment>
<dbReference type="CDD" id="cd14281">
    <property type="entry name" value="UBA2_Rad23_like"/>
    <property type="match status" value="1"/>
</dbReference>
<dbReference type="PRINTS" id="PR01839">
    <property type="entry name" value="RAD23PROTEIN"/>
</dbReference>
<proteinExistence type="inferred from homology"/>
<organism evidence="9 10">
    <name type="scientific">Petromyzon marinus</name>
    <name type="common">Sea lamprey</name>
    <dbReference type="NCBI Taxonomy" id="7757"/>
    <lineage>
        <taxon>Eukaryota</taxon>
        <taxon>Metazoa</taxon>
        <taxon>Chordata</taxon>
        <taxon>Craniata</taxon>
        <taxon>Vertebrata</taxon>
        <taxon>Cyclostomata</taxon>
        <taxon>Hyperoartia</taxon>
        <taxon>Petromyzontiformes</taxon>
        <taxon>Petromyzontidae</taxon>
        <taxon>Petromyzon</taxon>
    </lineage>
</organism>
<dbReference type="CDD" id="cd14377">
    <property type="entry name" value="UBA1_Rad23"/>
    <property type="match status" value="1"/>
</dbReference>
<protein>
    <recommendedName>
        <fullName evidence="6">UV excision repair protein RAD23</fullName>
    </recommendedName>
</protein>
<feature type="domain" description="UBA" evidence="8">
    <location>
        <begin position="267"/>
        <end position="308"/>
    </location>
</feature>
<dbReference type="PANTHER" id="PTHR10621:SF0">
    <property type="entry name" value="UV EXCISION REPAIR PROTEIN RAD23"/>
    <property type="match status" value="1"/>
</dbReference>
<dbReference type="AlphaFoldDB" id="A0AAJ7WUW2"/>
<comment type="function">
    <text evidence="6">Multiubiquitin chain receptor involved in modulation of proteasomal degradation. Involved in nucleotide excision repair.</text>
</comment>
<dbReference type="PROSITE" id="PS50030">
    <property type="entry name" value="UBA"/>
    <property type="match status" value="2"/>
</dbReference>
<keyword evidence="1" id="KW-0597">Phosphoprotein</keyword>
<evidence type="ECO:0000313" key="10">
    <source>
        <dbReference type="RefSeq" id="XP_032809573.1"/>
    </source>
</evidence>
<accession>A0AAJ7WUW2</accession>
<dbReference type="InterPro" id="IPR015940">
    <property type="entry name" value="UBA"/>
</dbReference>
<sequence>MPSYVSRAHQLPSPSVHGAAELLCWPSPRVTACDGGPPSPSCPLHAPPSPAAAAAAATAATAATAAAATGPTPASSTSGAGGSLVDAASSTLVTGQAYENMVQEMVLMGYERERVVAALRSSFNNPDRAVEYLLTGMQEGEGLAADAPAESQRQAISAPSTPAASGTAASTTSTGGTASQGSRSGNPLEYLRNQAQFRYMRRAVQQNPGLLPALLQELGVQNPQLLAEISQYQEEFIHMLNEPGEEGADEPGADEPGADRPQVIQVTPDEMDAIERLMGLGFERRLAMEAYFACDKNENLAANFLLQHIVDDD</sequence>
<name>A0AAJ7WUW2_PETMA</name>
<dbReference type="FunFam" id="1.10.10.540:FF:000001">
    <property type="entry name" value="UV excision repair protein RAD23 B"/>
    <property type="match status" value="1"/>
</dbReference>
<dbReference type="Proteomes" id="UP001318040">
    <property type="component" value="Chromosome 1"/>
</dbReference>
<evidence type="ECO:0000256" key="2">
    <source>
        <dbReference type="ARBA" id="ARBA00022737"/>
    </source>
</evidence>
<dbReference type="InterPro" id="IPR004806">
    <property type="entry name" value="Rad23"/>
</dbReference>
<dbReference type="InterPro" id="IPR009060">
    <property type="entry name" value="UBA-like_sf"/>
</dbReference>
<dbReference type="GO" id="GO:0043130">
    <property type="term" value="F:ubiquitin binding"/>
    <property type="evidence" value="ECO:0007669"/>
    <property type="project" value="UniProtKB-UniRule"/>
</dbReference>
<evidence type="ECO:0000256" key="7">
    <source>
        <dbReference type="SAM" id="MobiDB-lite"/>
    </source>
</evidence>
<dbReference type="GO" id="GO:0003684">
    <property type="term" value="F:damaged DNA binding"/>
    <property type="evidence" value="ECO:0007669"/>
    <property type="project" value="UniProtKB-UniRule"/>
</dbReference>
<dbReference type="Gene3D" id="1.10.10.540">
    <property type="entry name" value="XPC-binding domain"/>
    <property type="match status" value="1"/>
</dbReference>
<evidence type="ECO:0000256" key="1">
    <source>
        <dbReference type="ARBA" id="ARBA00022553"/>
    </source>
</evidence>
<reference evidence="10" key="1">
    <citation type="submission" date="2025-08" db="UniProtKB">
        <authorList>
            <consortium name="RefSeq"/>
        </authorList>
    </citation>
    <scope>IDENTIFICATION</scope>
    <source>
        <tissue evidence="10">Sperm</tissue>
    </source>
</reference>
<evidence type="ECO:0000313" key="9">
    <source>
        <dbReference type="Proteomes" id="UP001318040"/>
    </source>
</evidence>
<dbReference type="PANTHER" id="PTHR10621">
    <property type="entry name" value="UV EXCISION REPAIR PROTEIN RAD23"/>
    <property type="match status" value="1"/>
</dbReference>
<dbReference type="Pfam" id="PF00627">
    <property type="entry name" value="UBA"/>
    <property type="match status" value="2"/>
</dbReference>
<keyword evidence="6" id="KW-0963">Cytoplasm</keyword>
<dbReference type="GO" id="GO:0006289">
    <property type="term" value="P:nucleotide-excision repair"/>
    <property type="evidence" value="ECO:0007669"/>
    <property type="project" value="UniProtKB-UniRule"/>
</dbReference>
<dbReference type="SMART" id="SM00727">
    <property type="entry name" value="STI1"/>
    <property type="match status" value="1"/>
</dbReference>
<comment type="similarity">
    <text evidence="6">Belongs to the RAD23 family.</text>
</comment>
<dbReference type="GO" id="GO:0005654">
    <property type="term" value="C:nucleoplasm"/>
    <property type="evidence" value="ECO:0007669"/>
    <property type="project" value="TreeGrafter"/>
</dbReference>
<dbReference type="KEGG" id="pmrn:116942097"/>
<dbReference type="Pfam" id="PF09280">
    <property type="entry name" value="XPC-binding"/>
    <property type="match status" value="1"/>
</dbReference>
<dbReference type="NCBIfam" id="TIGR00601">
    <property type="entry name" value="rad23"/>
    <property type="match status" value="1"/>
</dbReference>
<dbReference type="GO" id="GO:0043161">
    <property type="term" value="P:proteasome-mediated ubiquitin-dependent protein catabolic process"/>
    <property type="evidence" value="ECO:0007669"/>
    <property type="project" value="UniProtKB-UniRule"/>
</dbReference>
<feature type="compositionally biased region" description="Low complexity" evidence="7">
    <location>
        <begin position="157"/>
        <end position="179"/>
    </location>
</feature>
<feature type="domain" description="UBA" evidence="8">
    <location>
        <begin position="96"/>
        <end position="136"/>
    </location>
</feature>
<dbReference type="SUPFAM" id="SSF101238">
    <property type="entry name" value="XPC-binding domain"/>
    <property type="match status" value="1"/>
</dbReference>
<evidence type="ECO:0000256" key="3">
    <source>
        <dbReference type="ARBA" id="ARBA00022763"/>
    </source>
</evidence>
<dbReference type="RefSeq" id="XP_032809573.1">
    <property type="nucleotide sequence ID" value="XM_032953682.1"/>
</dbReference>
<dbReference type="InterPro" id="IPR041811">
    <property type="entry name" value="RAD23A/B_UBA1"/>
</dbReference>
<keyword evidence="5 6" id="KW-0539">Nucleus</keyword>
<keyword evidence="4 6" id="KW-0234">DNA repair</keyword>
<keyword evidence="3 6" id="KW-0227">DNA damage</keyword>
<dbReference type="InterPro" id="IPR006636">
    <property type="entry name" value="STI1_HS-bd"/>
</dbReference>
<evidence type="ECO:0000256" key="5">
    <source>
        <dbReference type="ARBA" id="ARBA00023242"/>
    </source>
</evidence>
<keyword evidence="9" id="KW-1185">Reference proteome</keyword>
<dbReference type="FunFam" id="1.10.8.10:FF:000002">
    <property type="entry name" value="UV excision repair protein RAD23 homolog"/>
    <property type="match status" value="1"/>
</dbReference>
<evidence type="ECO:0000256" key="4">
    <source>
        <dbReference type="ARBA" id="ARBA00023204"/>
    </source>
</evidence>
<evidence type="ECO:0000259" key="8">
    <source>
        <dbReference type="PROSITE" id="PS50030"/>
    </source>
</evidence>
<dbReference type="GO" id="GO:0070628">
    <property type="term" value="F:proteasome binding"/>
    <property type="evidence" value="ECO:0007669"/>
    <property type="project" value="TreeGrafter"/>
</dbReference>